<feature type="region of interest" description="Disordered" evidence="1">
    <location>
        <begin position="1"/>
        <end position="45"/>
    </location>
</feature>
<dbReference type="WBParaSite" id="maker-unitig_44638-snap-gene-0.0-mRNA-1">
    <property type="protein sequence ID" value="maker-unitig_44638-snap-gene-0.0-mRNA-1"/>
    <property type="gene ID" value="maker-unitig_44638-snap-gene-0.0"/>
</dbReference>
<name>A0A1I8FSC9_9PLAT</name>
<dbReference type="AlphaFoldDB" id="A0A1I8FSC9"/>
<keyword evidence="2" id="KW-1185">Reference proteome</keyword>
<dbReference type="Proteomes" id="UP000095280">
    <property type="component" value="Unplaced"/>
</dbReference>
<evidence type="ECO:0000256" key="1">
    <source>
        <dbReference type="SAM" id="MobiDB-lite"/>
    </source>
</evidence>
<evidence type="ECO:0000313" key="2">
    <source>
        <dbReference type="Proteomes" id="UP000095280"/>
    </source>
</evidence>
<proteinExistence type="predicted"/>
<sequence length="62" mass="6981">TTRCSSGLLLLASQLPAGHRDQEQRRPPLTASRRSPYGRDGLDSLKERVSYGRSIRFKPRAN</sequence>
<reference evidence="3" key="1">
    <citation type="submission" date="2016-11" db="UniProtKB">
        <authorList>
            <consortium name="WormBaseParasite"/>
        </authorList>
    </citation>
    <scope>IDENTIFICATION</scope>
</reference>
<accession>A0A1I8FSC9</accession>
<protein>
    <submittedName>
        <fullName evidence="3">Myelin basic protein</fullName>
    </submittedName>
</protein>
<evidence type="ECO:0000313" key="3">
    <source>
        <dbReference type="WBParaSite" id="maker-unitig_44638-snap-gene-0.0-mRNA-1"/>
    </source>
</evidence>
<organism evidence="2 3">
    <name type="scientific">Macrostomum lignano</name>
    <dbReference type="NCBI Taxonomy" id="282301"/>
    <lineage>
        <taxon>Eukaryota</taxon>
        <taxon>Metazoa</taxon>
        <taxon>Spiralia</taxon>
        <taxon>Lophotrochozoa</taxon>
        <taxon>Platyhelminthes</taxon>
        <taxon>Rhabditophora</taxon>
        <taxon>Macrostomorpha</taxon>
        <taxon>Macrostomida</taxon>
        <taxon>Macrostomidae</taxon>
        <taxon>Macrostomum</taxon>
    </lineage>
</organism>